<dbReference type="InterPro" id="IPR001279">
    <property type="entry name" value="Metallo-B-lactamas"/>
</dbReference>
<keyword evidence="6" id="KW-1185">Reference proteome</keyword>
<comment type="caution">
    <text evidence="5">The sequence shown here is derived from an EMBL/GenBank/DDBJ whole genome shotgun (WGS) entry which is preliminary data.</text>
</comment>
<accession>A0A841T3D9</accession>
<evidence type="ECO:0000313" key="6">
    <source>
        <dbReference type="Proteomes" id="UP000535838"/>
    </source>
</evidence>
<evidence type="ECO:0000313" key="5">
    <source>
        <dbReference type="EMBL" id="MBB6636397.1"/>
    </source>
</evidence>
<evidence type="ECO:0000259" key="4">
    <source>
        <dbReference type="SMART" id="SM00849"/>
    </source>
</evidence>
<comment type="catalytic activity">
    <reaction evidence="3">
        <text>3',5'-cyclic UMP + H2O = UMP + H(+)</text>
        <dbReference type="Rhea" id="RHEA:70575"/>
        <dbReference type="ChEBI" id="CHEBI:15377"/>
        <dbReference type="ChEBI" id="CHEBI:15378"/>
        <dbReference type="ChEBI" id="CHEBI:57865"/>
        <dbReference type="ChEBI" id="CHEBI:184387"/>
    </reaction>
    <physiologicalReaction direction="left-to-right" evidence="3">
        <dbReference type="Rhea" id="RHEA:70576"/>
    </physiologicalReaction>
</comment>
<evidence type="ECO:0000256" key="2">
    <source>
        <dbReference type="ARBA" id="ARBA00034301"/>
    </source>
</evidence>
<dbReference type="RefSeq" id="WP_185121681.1">
    <property type="nucleotide sequence ID" value="NZ_JACJVQ010000017.1"/>
</dbReference>
<proteinExistence type="predicted"/>
<dbReference type="Pfam" id="PF23023">
    <property type="entry name" value="Anti-Pycsar_Apyc1"/>
    <property type="match status" value="1"/>
</dbReference>
<gene>
    <name evidence="5" type="ORF">H7B67_19935</name>
</gene>
<protein>
    <submittedName>
        <fullName evidence="5">MBL fold metallo-hydrolase</fullName>
    </submittedName>
</protein>
<dbReference type="Proteomes" id="UP000535838">
    <property type="component" value="Unassembled WGS sequence"/>
</dbReference>
<evidence type="ECO:0000256" key="1">
    <source>
        <dbReference type="ARBA" id="ARBA00034221"/>
    </source>
</evidence>
<organism evidence="5 6">
    <name type="scientific">Cohnella thailandensis</name>
    <dbReference type="NCBI Taxonomy" id="557557"/>
    <lineage>
        <taxon>Bacteria</taxon>
        <taxon>Bacillati</taxon>
        <taxon>Bacillota</taxon>
        <taxon>Bacilli</taxon>
        <taxon>Bacillales</taxon>
        <taxon>Paenibacillaceae</taxon>
        <taxon>Cohnella</taxon>
    </lineage>
</organism>
<dbReference type="PANTHER" id="PTHR42663">
    <property type="entry name" value="HYDROLASE C777.06C-RELATED-RELATED"/>
    <property type="match status" value="1"/>
</dbReference>
<evidence type="ECO:0000256" key="3">
    <source>
        <dbReference type="ARBA" id="ARBA00048505"/>
    </source>
</evidence>
<dbReference type="GO" id="GO:0016787">
    <property type="term" value="F:hydrolase activity"/>
    <property type="evidence" value="ECO:0007669"/>
    <property type="project" value="UniProtKB-KW"/>
</dbReference>
<reference evidence="5 6" key="1">
    <citation type="submission" date="2020-08" db="EMBL/GenBank/DDBJ databases">
        <title>Cohnella phylogeny.</title>
        <authorList>
            <person name="Dunlap C."/>
        </authorList>
    </citation>
    <scope>NUCLEOTIDE SEQUENCE [LARGE SCALE GENOMIC DNA]</scope>
    <source>
        <strain evidence="5 6">DSM 25241</strain>
    </source>
</reference>
<dbReference type="Gene3D" id="3.60.15.10">
    <property type="entry name" value="Ribonuclease Z/Hydroxyacylglutathione hydrolase-like"/>
    <property type="match status" value="1"/>
</dbReference>
<dbReference type="GO" id="GO:0046872">
    <property type="term" value="F:metal ion binding"/>
    <property type="evidence" value="ECO:0007669"/>
    <property type="project" value="UniProtKB-KW"/>
</dbReference>
<dbReference type="SUPFAM" id="SSF56281">
    <property type="entry name" value="Metallo-hydrolase/oxidoreductase"/>
    <property type="match status" value="1"/>
</dbReference>
<sequence>MQMDIQMIGTGSAFAKAYYNNNALLHCDSQTLLIDCGLTAPTALHQMGIPLNRIHGILISHIHADHIGGLEELAFQYLYKYKIKVPLFIAEDLAEPLWNNSLRGGLEQEDFRQLSDYFEVRPLAPGVPQEIFPGLKIELMQTDHVPNKKSYSMLFNDSFFYSADIVFSPKLLEHLVRERGVRTLFHDCQLHEPGLVHASLSELLTLPDDIQSRIRLMHYGDDRSEFEGRTGRMSFVEQHRIYSV</sequence>
<comment type="catalytic activity">
    <reaction evidence="1">
        <text>3',5'-cyclic CMP + H2O = CMP + H(+)</text>
        <dbReference type="Rhea" id="RHEA:72675"/>
        <dbReference type="ChEBI" id="CHEBI:15377"/>
        <dbReference type="ChEBI" id="CHEBI:15378"/>
        <dbReference type="ChEBI" id="CHEBI:58003"/>
        <dbReference type="ChEBI" id="CHEBI:60377"/>
    </reaction>
    <physiologicalReaction direction="left-to-right" evidence="1">
        <dbReference type="Rhea" id="RHEA:72676"/>
    </physiologicalReaction>
</comment>
<name>A0A841T3D9_9BACL</name>
<dbReference type="AlphaFoldDB" id="A0A841T3D9"/>
<dbReference type="EMBL" id="JACJVQ010000017">
    <property type="protein sequence ID" value="MBB6636397.1"/>
    <property type="molecule type" value="Genomic_DNA"/>
</dbReference>
<feature type="domain" description="Metallo-beta-lactamase" evidence="4">
    <location>
        <begin position="19"/>
        <end position="218"/>
    </location>
</feature>
<keyword evidence="5" id="KW-0378">Hydrolase</keyword>
<comment type="function">
    <text evidence="2">Counteracts the endogenous Pycsar antiviral defense system. Phosphodiesterase that enables metal-dependent hydrolysis of host cyclic nucleotide Pycsar defense signals such as cCMP and cUMP.</text>
</comment>
<dbReference type="PANTHER" id="PTHR42663:SF6">
    <property type="entry name" value="HYDROLASE C777.06C-RELATED"/>
    <property type="match status" value="1"/>
</dbReference>
<dbReference type="SMART" id="SM00849">
    <property type="entry name" value="Lactamase_B"/>
    <property type="match status" value="1"/>
</dbReference>
<dbReference type="InterPro" id="IPR036866">
    <property type="entry name" value="RibonucZ/Hydroxyglut_hydro"/>
</dbReference>